<evidence type="ECO:0000313" key="3">
    <source>
        <dbReference type="Proteomes" id="UP000199602"/>
    </source>
</evidence>
<organism evidence="2 3">
    <name type="scientific">Desulfonauticus submarinus</name>
    <dbReference type="NCBI Taxonomy" id="206665"/>
    <lineage>
        <taxon>Bacteria</taxon>
        <taxon>Pseudomonadati</taxon>
        <taxon>Thermodesulfobacteriota</taxon>
        <taxon>Desulfovibrionia</taxon>
        <taxon>Desulfovibrionales</taxon>
        <taxon>Desulfonauticaceae</taxon>
        <taxon>Desulfonauticus</taxon>
    </lineage>
</organism>
<protein>
    <submittedName>
        <fullName evidence="2">Hook-length control protein FliK</fullName>
    </submittedName>
</protein>
<reference evidence="2 3" key="1">
    <citation type="submission" date="2016-10" db="EMBL/GenBank/DDBJ databases">
        <authorList>
            <person name="de Groot N.N."/>
        </authorList>
    </citation>
    <scope>NUCLEOTIDE SEQUENCE [LARGE SCALE GENOMIC DNA]</scope>
    <source>
        <strain evidence="2 3">DSM 15269</strain>
    </source>
</reference>
<proteinExistence type="predicted"/>
<gene>
    <name evidence="2" type="ORF">SAMN04488516_103142</name>
</gene>
<evidence type="ECO:0000259" key="1">
    <source>
        <dbReference type="Pfam" id="PF02120"/>
    </source>
</evidence>
<dbReference type="EMBL" id="FNIN01000003">
    <property type="protein sequence ID" value="SDN60113.1"/>
    <property type="molecule type" value="Genomic_DNA"/>
</dbReference>
<name>A0A1H0CQK3_9BACT</name>
<dbReference type="Proteomes" id="UP000199602">
    <property type="component" value="Unassembled WGS sequence"/>
</dbReference>
<dbReference type="OrthoDB" id="5468982at2"/>
<sequence>MQIFPLLQQSNQAVWFEGKDILEADQEKNFSLLFQEEQGKTTFFESHLQDKGQLQNTPRTQQISTLAENCEKFSQIIKEEDFSQIREELASYGVSKEKLSLLEEKVKKGELTWAKLLHCLDIKISLNLSKVDRLDKEVILGFLQKIGFSDDESKKMFLLLSKGKIKRFVKDVFKRIEKLPKNHEFKLSYAELKAFSSLLGIKNSLHIQLKPFHGTLDQSGFKNFILTFYSLAQKKLDFSKITLKNVDDNKILILKRIFSVLKKDELESSSVKMRNKDKYINAKKEDKEIKILLSAKDSQSKKSKIKIFQEQTLDSKVHLKSTEIEDGKELIDYRHTQSHTKNLKLKKTGEKNFQKKIQEKLDILGINNKGLDKKIEIKQGQNFSKLSRHIWSQVESGILQNISKGNARIILKLDPPDLGQVGLILQVNKNEVSLLLKTSHEETGNILNQHIHQLKAHLEQQGFKVQKLEVKANLQESNQFSFAQNGENHQSMKRELFKQRIFLARQNYFTRENLANDVLYREEEEIFSTKGISLFA</sequence>
<dbReference type="RefSeq" id="WP_159427686.1">
    <property type="nucleotide sequence ID" value="NZ_FNIN01000003.1"/>
</dbReference>
<dbReference type="InterPro" id="IPR021136">
    <property type="entry name" value="Flagellar_hook_control-like_C"/>
</dbReference>
<feature type="domain" description="Flagellar hook-length control protein-like C-terminal" evidence="1">
    <location>
        <begin position="398"/>
        <end position="477"/>
    </location>
</feature>
<dbReference type="AlphaFoldDB" id="A0A1H0CQK3"/>
<dbReference type="CDD" id="cd17470">
    <property type="entry name" value="T3SS_Flik_C"/>
    <property type="match status" value="1"/>
</dbReference>
<dbReference type="Gene3D" id="3.30.750.140">
    <property type="match status" value="1"/>
</dbReference>
<dbReference type="Pfam" id="PF02120">
    <property type="entry name" value="Flg_hook"/>
    <property type="match status" value="1"/>
</dbReference>
<dbReference type="STRING" id="206665.SAMN04488516_103142"/>
<accession>A0A1H0CQK3</accession>
<dbReference type="InterPro" id="IPR038610">
    <property type="entry name" value="FliK-like_C_sf"/>
</dbReference>
<evidence type="ECO:0000313" key="2">
    <source>
        <dbReference type="EMBL" id="SDN60113.1"/>
    </source>
</evidence>
<keyword evidence="3" id="KW-1185">Reference proteome</keyword>